<feature type="compositionally biased region" description="Low complexity" evidence="1">
    <location>
        <begin position="386"/>
        <end position="406"/>
    </location>
</feature>
<dbReference type="STRING" id="53376.BST25_15820"/>
<feature type="compositionally biased region" description="Pro residues" evidence="1">
    <location>
        <begin position="368"/>
        <end position="385"/>
    </location>
</feature>
<sequence length="425" mass="43683">MADRLDVAERLAEGRPAVEHTQSYVWACHALGYRHPDLTSRPSQIRDWYDSEDGLDLRALDRDCAELRAAGEAVSEALRAQRAQLAELAAAWRGPGGDSAVGFLQRHCDAANAVATEVRAAAQRCESLRDNLWYLVDSKVATAIAIDDRTRAQRPTWLAASDAVTTGVGDRPGAEEVIRQQVIPHVDNEIRDDWLTTMRSTVDGVATAYDMVIDRMAAAPSACFEFPGDLSPGYQPLPPAPTGAPAPAAPVTPAAFPGPPADPAPAPAVTPAAPTLPATPLPDLGTALGAGDPSGDIGGLGGLASRIVDAMGSLLGSAAEDPFDGDPFHSDDEHHVVDDGPDEPEEVDKTEEAKPAEGARPVDAAPPADGPPAPVDAPPAPPAPAEAPASPAPVAAPSTGGPAPAADEGSTPCEIAADQLPQAGG</sequence>
<accession>A0A1X0DHQ6</accession>
<evidence type="ECO:0000313" key="2">
    <source>
        <dbReference type="EMBL" id="ORA71905.1"/>
    </source>
</evidence>
<feature type="region of interest" description="Disordered" evidence="1">
    <location>
        <begin position="234"/>
        <end position="290"/>
    </location>
</feature>
<evidence type="ECO:0000313" key="3">
    <source>
        <dbReference type="Proteomes" id="UP000192566"/>
    </source>
</evidence>
<feature type="compositionally biased region" description="Pro residues" evidence="1">
    <location>
        <begin position="235"/>
        <end position="268"/>
    </location>
</feature>
<feature type="compositionally biased region" description="Low complexity" evidence="1">
    <location>
        <begin position="269"/>
        <end position="290"/>
    </location>
</feature>
<name>A0A1X0DHQ6_MYCHE</name>
<feature type="region of interest" description="Disordered" evidence="1">
    <location>
        <begin position="318"/>
        <end position="425"/>
    </location>
</feature>
<feature type="compositionally biased region" description="Acidic residues" evidence="1">
    <location>
        <begin position="339"/>
        <end position="349"/>
    </location>
</feature>
<feature type="compositionally biased region" description="Basic and acidic residues" evidence="1">
    <location>
        <begin position="326"/>
        <end position="338"/>
    </location>
</feature>
<comment type="caution">
    <text evidence="2">The sequence shown here is derived from an EMBL/GenBank/DDBJ whole genome shotgun (WGS) entry which is preliminary data.</text>
</comment>
<reference evidence="2 3" key="1">
    <citation type="submission" date="2017-02" db="EMBL/GenBank/DDBJ databases">
        <title>The new phylogeny of genus Mycobacterium.</title>
        <authorList>
            <person name="Tortoli E."/>
            <person name="Trovato A."/>
            <person name="Cirillo D.M."/>
        </authorList>
    </citation>
    <scope>NUCLEOTIDE SEQUENCE [LARGE SCALE GENOMIC DNA]</scope>
    <source>
        <strain evidence="2 3">DSM 44471</strain>
    </source>
</reference>
<evidence type="ECO:0000256" key="1">
    <source>
        <dbReference type="SAM" id="MobiDB-lite"/>
    </source>
</evidence>
<dbReference type="AlphaFoldDB" id="A0A1X0DHQ6"/>
<dbReference type="Proteomes" id="UP000192566">
    <property type="component" value="Unassembled WGS sequence"/>
</dbReference>
<dbReference type="OrthoDB" id="4727254at2"/>
<proteinExistence type="predicted"/>
<gene>
    <name evidence="2" type="ORF">BST25_15820</name>
</gene>
<protein>
    <submittedName>
        <fullName evidence="2">Uncharacterized protein</fullName>
    </submittedName>
</protein>
<keyword evidence="3" id="KW-1185">Reference proteome</keyword>
<dbReference type="EMBL" id="MVHR01000023">
    <property type="protein sequence ID" value="ORA71905.1"/>
    <property type="molecule type" value="Genomic_DNA"/>
</dbReference>
<dbReference type="RefSeq" id="WP_083075043.1">
    <property type="nucleotide sequence ID" value="NZ_MVHR01000023.1"/>
</dbReference>
<organism evidence="2 3">
    <name type="scientific">Mycobacterium heidelbergense</name>
    <dbReference type="NCBI Taxonomy" id="53376"/>
    <lineage>
        <taxon>Bacteria</taxon>
        <taxon>Bacillati</taxon>
        <taxon>Actinomycetota</taxon>
        <taxon>Actinomycetes</taxon>
        <taxon>Mycobacteriales</taxon>
        <taxon>Mycobacteriaceae</taxon>
        <taxon>Mycobacterium</taxon>
        <taxon>Mycobacterium simiae complex</taxon>
    </lineage>
</organism>